<dbReference type="PROSITE" id="PS50894">
    <property type="entry name" value="HPT"/>
    <property type="match status" value="1"/>
</dbReference>
<dbReference type="SUPFAM" id="SSF47226">
    <property type="entry name" value="Histidine-containing phosphotransfer domain, HPT domain"/>
    <property type="match status" value="1"/>
</dbReference>
<organism evidence="4 5">
    <name type="scientific">Pseudomonas promysalinigenes</name>
    <dbReference type="NCBI Taxonomy" id="485898"/>
    <lineage>
        <taxon>Bacteria</taxon>
        <taxon>Pseudomonadati</taxon>
        <taxon>Pseudomonadota</taxon>
        <taxon>Gammaproteobacteria</taxon>
        <taxon>Pseudomonadales</taxon>
        <taxon>Pseudomonadaceae</taxon>
        <taxon>Pseudomonas</taxon>
    </lineage>
</organism>
<keyword evidence="5" id="KW-1185">Reference proteome</keyword>
<dbReference type="InterPro" id="IPR036641">
    <property type="entry name" value="HPT_dom_sf"/>
</dbReference>
<protein>
    <submittedName>
        <fullName evidence="4">Hpt domain-containing protein</fullName>
    </submittedName>
</protein>
<evidence type="ECO:0000256" key="1">
    <source>
        <dbReference type="ARBA" id="ARBA00023012"/>
    </source>
</evidence>
<reference evidence="4" key="1">
    <citation type="submission" date="2022-09" db="EMBL/GenBank/DDBJ databases">
        <title>Complete genome sequence of Pseudomonas promysalinigenes strain RL-WG26, a newly isolated PGPR with the potential for plant salinity stress alleviation.</title>
        <authorList>
            <person name="Ren L."/>
            <person name="Wang G."/>
            <person name="Hu H."/>
        </authorList>
    </citation>
    <scope>NUCLEOTIDE SEQUENCE</scope>
    <source>
        <strain evidence="4">RL-WG26</strain>
    </source>
</reference>
<name>A0ABY6AG86_9PSED</name>
<evidence type="ECO:0000313" key="5">
    <source>
        <dbReference type="Proteomes" id="UP001064504"/>
    </source>
</evidence>
<feature type="modified residue" description="Phosphohistidine" evidence="2">
    <location>
        <position position="54"/>
    </location>
</feature>
<dbReference type="CDD" id="cd00088">
    <property type="entry name" value="HPT"/>
    <property type="match status" value="1"/>
</dbReference>
<dbReference type="Pfam" id="PF01627">
    <property type="entry name" value="Hpt"/>
    <property type="match status" value="1"/>
</dbReference>
<keyword evidence="2" id="KW-0597">Phosphoprotein</keyword>
<dbReference type="Proteomes" id="UP001064504">
    <property type="component" value="Chromosome"/>
</dbReference>
<dbReference type="EMBL" id="CP104557">
    <property type="protein sequence ID" value="UXH38626.1"/>
    <property type="molecule type" value="Genomic_DNA"/>
</dbReference>
<evidence type="ECO:0000256" key="2">
    <source>
        <dbReference type="PROSITE-ProRule" id="PRU00110"/>
    </source>
</evidence>
<evidence type="ECO:0000259" key="3">
    <source>
        <dbReference type="PROSITE" id="PS50894"/>
    </source>
</evidence>
<dbReference type="RefSeq" id="WP_060476916.1">
    <property type="nucleotide sequence ID" value="NZ_CP077094.1"/>
</dbReference>
<gene>
    <name evidence="4" type="ORF">N5C08_16790</name>
</gene>
<dbReference type="Gene3D" id="1.20.120.160">
    <property type="entry name" value="HPT domain"/>
    <property type="match status" value="1"/>
</dbReference>
<evidence type="ECO:0000313" key="4">
    <source>
        <dbReference type="EMBL" id="UXH38626.1"/>
    </source>
</evidence>
<keyword evidence="1" id="KW-0902">Two-component regulatory system</keyword>
<accession>A0ABY6AG86</accession>
<dbReference type="InterPro" id="IPR008207">
    <property type="entry name" value="Sig_transdc_His_kin_Hpt_dom"/>
</dbReference>
<feature type="domain" description="HPt" evidence="3">
    <location>
        <begin position="15"/>
        <end position="108"/>
    </location>
</feature>
<proteinExistence type="predicted"/>
<sequence>MTDMHIDHKVLSDLQEVMEDGYLQLLETFLEDSERRLSQLHEAKSADELGMAAHSFKGSSSNMGAVGLADLCQQLEERVKVRPLYGIEDLINRIDLEYLEVQHFYRAERERVSASQL</sequence>